<dbReference type="EMBL" id="BQKM01000001">
    <property type="protein sequence ID" value="GJN51244.1"/>
    <property type="molecule type" value="Genomic_DNA"/>
</dbReference>
<dbReference type="Proteomes" id="UP001054892">
    <property type="component" value="Unassembled WGS sequence"/>
</dbReference>
<gene>
    <name evidence="3" type="ORF">TUM18999_42160</name>
    <name evidence="4" type="ORF">TUM20286_09960</name>
</gene>
<feature type="compositionally biased region" description="Polar residues" evidence="1">
    <location>
        <begin position="55"/>
        <end position="73"/>
    </location>
</feature>
<evidence type="ECO:0000313" key="3">
    <source>
        <dbReference type="EMBL" id="BCG26025.1"/>
    </source>
</evidence>
<feature type="chain" id="PRO_5027019100" evidence="2">
    <location>
        <begin position="28"/>
        <end position="83"/>
    </location>
</feature>
<protein>
    <submittedName>
        <fullName evidence="3">Uncharacterized protein</fullName>
    </submittedName>
</protein>
<evidence type="ECO:0000256" key="1">
    <source>
        <dbReference type="SAM" id="MobiDB-lite"/>
    </source>
</evidence>
<evidence type="ECO:0000313" key="6">
    <source>
        <dbReference type="Proteomes" id="UP001054892"/>
    </source>
</evidence>
<dbReference type="AlphaFoldDB" id="A0A6J4E9C2"/>
<accession>A0A6J4E9C2</accession>
<evidence type="ECO:0000313" key="5">
    <source>
        <dbReference type="Proteomes" id="UP000509383"/>
    </source>
</evidence>
<keyword evidence="2" id="KW-0732">Signal</keyword>
<dbReference type="Proteomes" id="UP000509383">
    <property type="component" value="Chromosome"/>
</dbReference>
<feature type="region of interest" description="Disordered" evidence="1">
    <location>
        <begin position="55"/>
        <end position="83"/>
    </location>
</feature>
<reference evidence="3 5" key="1">
    <citation type="submission" date="2020-05" db="EMBL/GenBank/DDBJ databases">
        <title>Characterization of novel class B3 metallo-beta-lactamase from novel Pseudomonas species.</title>
        <authorList>
            <person name="Yamada K."/>
            <person name="Aoki K."/>
            <person name="Ishii Y."/>
        </authorList>
    </citation>
    <scope>NUCLEOTIDE SEQUENCE [LARGE SCALE GENOMIC DNA]</scope>
    <source>
        <strain evidence="3 5">TUM18999</strain>
        <strain evidence="4 6">TUM20286</strain>
    </source>
</reference>
<feature type="signal peptide" evidence="2">
    <location>
        <begin position="1"/>
        <end position="27"/>
    </location>
</feature>
<name>A0A6J4E9C2_9PSED</name>
<organism evidence="3 5">
    <name type="scientific">Pseudomonas tohonis</name>
    <dbReference type="NCBI Taxonomy" id="2725477"/>
    <lineage>
        <taxon>Bacteria</taxon>
        <taxon>Pseudomonadati</taxon>
        <taxon>Pseudomonadota</taxon>
        <taxon>Gammaproteobacteria</taxon>
        <taxon>Pseudomonadales</taxon>
        <taxon>Pseudomonadaceae</taxon>
        <taxon>Pseudomonas</taxon>
    </lineage>
</organism>
<sequence>MRAPIMNSVITLLAATVLTLLAASAFAALQSNQQQQAVKHLVERINPTPVQFEYATQSGDQKPKVSQLQSSEWQPRPAQRLSF</sequence>
<evidence type="ECO:0000256" key="2">
    <source>
        <dbReference type="SAM" id="SignalP"/>
    </source>
</evidence>
<dbReference type="KEGG" id="ptw:TUM18999_42160"/>
<proteinExistence type="predicted"/>
<evidence type="ECO:0000313" key="4">
    <source>
        <dbReference type="EMBL" id="GJN51244.1"/>
    </source>
</evidence>
<dbReference type="EMBL" id="AP023189">
    <property type="protein sequence ID" value="BCG26025.1"/>
    <property type="molecule type" value="Genomic_DNA"/>
</dbReference>
<keyword evidence="6" id="KW-1185">Reference proteome</keyword>